<evidence type="ECO:0000313" key="2">
    <source>
        <dbReference type="EMBL" id="KAF4694692.1"/>
    </source>
</evidence>
<name>A0A7J6PFB9_PEROL</name>
<dbReference type="AlphaFoldDB" id="A0A7J6PFB9"/>
<reference evidence="2 3" key="1">
    <citation type="submission" date="2020-04" db="EMBL/GenBank/DDBJ databases">
        <title>Perkinsus olseni comparative genomics.</title>
        <authorList>
            <person name="Bogema D.R."/>
        </authorList>
    </citation>
    <scope>NUCLEOTIDE SEQUENCE [LARGE SCALE GENOMIC DNA]</scope>
    <source>
        <strain evidence="2">00978-12</strain>
    </source>
</reference>
<gene>
    <name evidence="2" type="ORF">FOZ60_007204</name>
</gene>
<dbReference type="OrthoDB" id="414429at2759"/>
<sequence>MIPFQSGAVGVAGAVARSVGAATRSKLGIPSIVDGYNRDRFMMAHEDGFKLELHSWHLLGTKDRSPWLARSLIDTLTIGLAIDAPELKDPAAHIIYDERLYHLATSGGHYGVSPPVALDAGIIVADLGPVHARLVLGMFLDQRQLPSILWSADVSAVRGFRPQPFGEALQSRLEEMKNRQEVEENAEVLGDDGESLPTVRRRIFKFGLSRPSLSSVISGGSSRLMLPGSGSGLPEQLLASVTEMGRNAATVVRGAFVSIEKGSNRDGLGSSSFPVGEEERSILAHGQPMGYMVKMDTKGAEDGSSSSSLLIGDDGGEVDAMLQVMSNGVVVVEVGYRMIAWRLRIYPADHASRFDVIASEGARWKLKALSRQARDLAVLTIRSLKGLQLYSNSRALVDGELGEGGGRLVILLEMERLRTKVAGLVGEAERLRRQCRKAVAEKQTLADQLTDTIEAYTQVMESGSSGISEAYRPAITGDVGVREEVETLRLSNRHLTAEVKTLRAEILKTKVAGPGFEPGTSSMLRIV</sequence>
<proteinExistence type="predicted"/>
<keyword evidence="1" id="KW-0175">Coiled coil</keyword>
<dbReference type="EMBL" id="JABANP010000029">
    <property type="protein sequence ID" value="KAF4694692.1"/>
    <property type="molecule type" value="Genomic_DNA"/>
</dbReference>
<evidence type="ECO:0000313" key="3">
    <source>
        <dbReference type="Proteomes" id="UP000541610"/>
    </source>
</evidence>
<protein>
    <submittedName>
        <fullName evidence="2">Uncharacterized protein</fullName>
    </submittedName>
</protein>
<organism evidence="2 3">
    <name type="scientific">Perkinsus olseni</name>
    <name type="common">Perkinsus atlanticus</name>
    <dbReference type="NCBI Taxonomy" id="32597"/>
    <lineage>
        <taxon>Eukaryota</taxon>
        <taxon>Sar</taxon>
        <taxon>Alveolata</taxon>
        <taxon>Perkinsozoa</taxon>
        <taxon>Perkinsea</taxon>
        <taxon>Perkinsida</taxon>
        <taxon>Perkinsidae</taxon>
        <taxon>Perkinsus</taxon>
    </lineage>
</organism>
<comment type="caution">
    <text evidence="2">The sequence shown here is derived from an EMBL/GenBank/DDBJ whole genome shotgun (WGS) entry which is preliminary data.</text>
</comment>
<feature type="coiled-coil region" evidence="1">
    <location>
        <begin position="414"/>
        <end position="448"/>
    </location>
</feature>
<evidence type="ECO:0000256" key="1">
    <source>
        <dbReference type="SAM" id="Coils"/>
    </source>
</evidence>
<accession>A0A7J6PFB9</accession>
<dbReference type="Proteomes" id="UP000541610">
    <property type="component" value="Unassembled WGS sequence"/>
</dbReference>